<evidence type="ECO:0000256" key="3">
    <source>
        <dbReference type="ARBA" id="ARBA00022833"/>
    </source>
</evidence>
<dbReference type="InterPro" id="IPR013083">
    <property type="entry name" value="Znf_RING/FYVE/PHD"/>
</dbReference>
<evidence type="ECO:0000256" key="2">
    <source>
        <dbReference type="ARBA" id="ARBA00022771"/>
    </source>
</evidence>
<dbReference type="PROSITE" id="PS50089">
    <property type="entry name" value="ZF_RING_2"/>
    <property type="match status" value="1"/>
</dbReference>
<keyword evidence="2 4" id="KW-0863">Zinc-finger</keyword>
<keyword evidence="3" id="KW-0862">Zinc</keyword>
<proteinExistence type="predicted"/>
<dbReference type="PANTHER" id="PTHR45798:SF97">
    <property type="entry name" value="ALCOHOL-SENSITIVE RING FINGER PROTEIN 1"/>
    <property type="match status" value="1"/>
</dbReference>
<sequence>MVRFPFLVFSNHLRWLLLMSFITSVSSSSAFNCSNDNVLAQQPSSITQRVNDNGCACFSEGDELRSAVKQFIDDGCNDNKNCNNTIVQKYGWPMGSWCVSSVTDMTYLFYNERSFNDDISLWDVSGVSVTNRMFEQASVFNQDLSGWDVSSVTMMIGTFCGASSFNQDLSSWNVSSVTTTAEMFRNASSFNQDLSSWDVSAVTFMTWMFRDASSFNQDLSPWDVSSVVFMDAMFCDASSFNQDLSSWDVSAVHSMSSMFRDASSFNQDLSSWNVSSVTTTEEMFRNASSFNQDLSSWNVSSVTSMSSMFRDASTFNQDLSSWDVSTVTIMKEMFRDASSFNQDLSLWDVSSVFRTDAMFKDASSFNQDLSSWDISRLANAGRMFEGAAAFDNSTVCQWSDAWKDLFDCDEEDKSQNSLPMTEAILGFIGGIGICILCACESRRRQSSRLQEVQQTMAMRRQQLRDNNASSQGLTEEVQKHARYEKFVAKFYFQTVLPDKSNITANSVRSLAPKFDVEHPSASHDEVASVIRERQGSLSQGLSSWRKPSTKDECCICLECYAVGETICAPITTECNHVFHDGCINEWLKKNDKCPLCRVELLKD</sequence>
<dbReference type="SUPFAM" id="SSF141571">
    <property type="entry name" value="Pentapeptide repeat-like"/>
    <property type="match status" value="2"/>
</dbReference>
<name>A0AAD2G0D1_9STRA</name>
<comment type="caution">
    <text evidence="7">The sequence shown here is derived from an EMBL/GenBank/DDBJ whole genome shotgun (WGS) entry which is preliminary data.</text>
</comment>
<dbReference type="InterPro" id="IPR011889">
    <property type="entry name" value="Liste_lipo_26"/>
</dbReference>
<evidence type="ECO:0000313" key="7">
    <source>
        <dbReference type="EMBL" id="CAJ1959122.1"/>
    </source>
</evidence>
<feature type="domain" description="RING-type" evidence="6">
    <location>
        <begin position="553"/>
        <end position="597"/>
    </location>
</feature>
<dbReference type="Pfam" id="PF13639">
    <property type="entry name" value="zf-RING_2"/>
    <property type="match status" value="1"/>
</dbReference>
<keyword evidence="8" id="KW-1185">Reference proteome</keyword>
<organism evidence="7 8">
    <name type="scientific">Cylindrotheca closterium</name>
    <dbReference type="NCBI Taxonomy" id="2856"/>
    <lineage>
        <taxon>Eukaryota</taxon>
        <taxon>Sar</taxon>
        <taxon>Stramenopiles</taxon>
        <taxon>Ochrophyta</taxon>
        <taxon>Bacillariophyta</taxon>
        <taxon>Bacillariophyceae</taxon>
        <taxon>Bacillariophycidae</taxon>
        <taxon>Bacillariales</taxon>
        <taxon>Bacillariaceae</taxon>
        <taxon>Cylindrotheca</taxon>
    </lineage>
</organism>
<dbReference type="InterPro" id="IPR052788">
    <property type="entry name" value="RING-type_E3_ligase_ATL"/>
</dbReference>
<evidence type="ECO:0000313" key="8">
    <source>
        <dbReference type="Proteomes" id="UP001295423"/>
    </source>
</evidence>
<dbReference type="EMBL" id="CAKOGP040001980">
    <property type="protein sequence ID" value="CAJ1959122.1"/>
    <property type="molecule type" value="Genomic_DNA"/>
</dbReference>
<feature type="signal peptide" evidence="5">
    <location>
        <begin position="1"/>
        <end position="27"/>
    </location>
</feature>
<evidence type="ECO:0000256" key="1">
    <source>
        <dbReference type="ARBA" id="ARBA00022723"/>
    </source>
</evidence>
<dbReference type="GO" id="GO:0008270">
    <property type="term" value="F:zinc ion binding"/>
    <property type="evidence" value="ECO:0007669"/>
    <property type="project" value="UniProtKB-KW"/>
</dbReference>
<evidence type="ECO:0000256" key="4">
    <source>
        <dbReference type="PROSITE-ProRule" id="PRU00175"/>
    </source>
</evidence>
<dbReference type="SUPFAM" id="SSF57850">
    <property type="entry name" value="RING/U-box"/>
    <property type="match status" value="1"/>
</dbReference>
<dbReference type="InterPro" id="IPR001841">
    <property type="entry name" value="Znf_RING"/>
</dbReference>
<dbReference type="InterPro" id="IPR005046">
    <property type="entry name" value="DUF285"/>
</dbReference>
<dbReference type="NCBIfam" id="TIGR02167">
    <property type="entry name" value="Liste_lipo_26"/>
    <property type="match status" value="5"/>
</dbReference>
<keyword evidence="5" id="KW-0732">Signal</keyword>
<protein>
    <recommendedName>
        <fullName evidence="6">RING-type domain-containing protein</fullName>
    </recommendedName>
</protein>
<accession>A0AAD2G0D1</accession>
<dbReference type="Gene3D" id="2.160.20.80">
    <property type="entry name" value="E3 ubiquitin-protein ligase SopA"/>
    <property type="match status" value="1"/>
</dbReference>
<dbReference type="AlphaFoldDB" id="A0AAD2G0D1"/>
<gene>
    <name evidence="7" type="ORF">CYCCA115_LOCUS17546</name>
</gene>
<dbReference type="CDD" id="cd16454">
    <property type="entry name" value="RING-H2_PA-TM-RING"/>
    <property type="match status" value="1"/>
</dbReference>
<keyword evidence="1" id="KW-0479">Metal-binding</keyword>
<dbReference type="Gene3D" id="3.30.40.10">
    <property type="entry name" value="Zinc/RING finger domain, C3HC4 (zinc finger)"/>
    <property type="match status" value="1"/>
</dbReference>
<reference evidence="7" key="1">
    <citation type="submission" date="2023-08" db="EMBL/GenBank/DDBJ databases">
        <authorList>
            <person name="Audoor S."/>
            <person name="Bilcke G."/>
        </authorList>
    </citation>
    <scope>NUCLEOTIDE SEQUENCE</scope>
</reference>
<dbReference type="Proteomes" id="UP001295423">
    <property type="component" value="Unassembled WGS sequence"/>
</dbReference>
<evidence type="ECO:0000256" key="5">
    <source>
        <dbReference type="SAM" id="SignalP"/>
    </source>
</evidence>
<dbReference type="PANTHER" id="PTHR45798">
    <property type="entry name" value="RING-H2 FINGER PROTEIN ATL61-RELATED-RELATED"/>
    <property type="match status" value="1"/>
</dbReference>
<dbReference type="Pfam" id="PF03382">
    <property type="entry name" value="DUF285"/>
    <property type="match status" value="1"/>
</dbReference>
<dbReference type="SMART" id="SM00184">
    <property type="entry name" value="RING"/>
    <property type="match status" value="1"/>
</dbReference>
<evidence type="ECO:0000259" key="6">
    <source>
        <dbReference type="PROSITE" id="PS50089"/>
    </source>
</evidence>
<feature type="chain" id="PRO_5042240982" description="RING-type domain-containing protein" evidence="5">
    <location>
        <begin position="28"/>
        <end position="603"/>
    </location>
</feature>